<dbReference type="Pfam" id="PF04627">
    <property type="entry name" value="ATP-synt_Eps"/>
    <property type="match status" value="1"/>
</dbReference>
<dbReference type="Proteomes" id="UP000036987">
    <property type="component" value="Unassembled WGS sequence"/>
</dbReference>
<gene>
    <name evidence="2" type="ORF">ZOSMA_85G00990</name>
</gene>
<dbReference type="GO" id="GO:0005743">
    <property type="term" value="C:mitochondrial inner membrane"/>
    <property type="evidence" value="ECO:0000318"/>
    <property type="project" value="GO_Central"/>
</dbReference>
<dbReference type="InterPro" id="IPR006721">
    <property type="entry name" value="ATP_synth_F1_esu_mt"/>
</dbReference>
<accession>A0A0K9NL77</accession>
<name>A0A0K9NL77_ZOSMR</name>
<organism evidence="2 3">
    <name type="scientific">Zostera marina</name>
    <name type="common">Eelgrass</name>
    <dbReference type="NCBI Taxonomy" id="29655"/>
    <lineage>
        <taxon>Eukaryota</taxon>
        <taxon>Viridiplantae</taxon>
        <taxon>Streptophyta</taxon>
        <taxon>Embryophyta</taxon>
        <taxon>Tracheophyta</taxon>
        <taxon>Spermatophyta</taxon>
        <taxon>Magnoliopsida</taxon>
        <taxon>Liliopsida</taxon>
        <taxon>Zosteraceae</taxon>
        <taxon>Zostera</taxon>
    </lineage>
</organism>
<dbReference type="GO" id="GO:0045259">
    <property type="term" value="C:proton-transporting ATP synthase complex"/>
    <property type="evidence" value="ECO:0007669"/>
    <property type="project" value="InterPro"/>
</dbReference>
<comment type="caution">
    <text evidence="2">The sequence shown here is derived from an EMBL/GenBank/DDBJ whole genome shotgun (WGS) entry which is preliminary data.</text>
</comment>
<dbReference type="PANTHER" id="PTHR12448">
    <property type="entry name" value="ATP SYNTHASE EPSILON CHAIN, MITOCHONDRIAL"/>
    <property type="match status" value="1"/>
</dbReference>
<proteinExistence type="inferred from homology"/>
<dbReference type="PANTHER" id="PTHR12448:SF0">
    <property type="entry name" value="ATP SYNTHASE SUBUNIT EPSILON, MITOCHONDRIAL"/>
    <property type="match status" value="1"/>
</dbReference>
<comment type="similarity">
    <text evidence="1">Belongs to the eukaryotic ATPase epsilon family.</text>
</comment>
<dbReference type="OMA" id="YTNICAR"/>
<reference evidence="3" key="1">
    <citation type="journal article" date="2016" name="Nature">
        <title>The genome of the seagrass Zostera marina reveals angiosperm adaptation to the sea.</title>
        <authorList>
            <person name="Olsen J.L."/>
            <person name="Rouze P."/>
            <person name="Verhelst B."/>
            <person name="Lin Y.-C."/>
            <person name="Bayer T."/>
            <person name="Collen J."/>
            <person name="Dattolo E."/>
            <person name="De Paoli E."/>
            <person name="Dittami S."/>
            <person name="Maumus F."/>
            <person name="Michel G."/>
            <person name="Kersting A."/>
            <person name="Lauritano C."/>
            <person name="Lohaus R."/>
            <person name="Toepel M."/>
            <person name="Tonon T."/>
            <person name="Vanneste K."/>
            <person name="Amirebrahimi M."/>
            <person name="Brakel J."/>
            <person name="Bostroem C."/>
            <person name="Chovatia M."/>
            <person name="Grimwood J."/>
            <person name="Jenkins J.W."/>
            <person name="Jueterbock A."/>
            <person name="Mraz A."/>
            <person name="Stam W.T."/>
            <person name="Tice H."/>
            <person name="Bornberg-Bauer E."/>
            <person name="Green P.J."/>
            <person name="Pearson G.A."/>
            <person name="Procaccini G."/>
            <person name="Duarte C.M."/>
            <person name="Schmutz J."/>
            <person name="Reusch T.B.H."/>
            <person name="Van de Peer Y."/>
        </authorList>
    </citation>
    <scope>NUCLEOTIDE SEQUENCE [LARGE SCALE GENOMIC DNA]</scope>
    <source>
        <strain evidence="3">cv. Finnish</strain>
    </source>
</reference>
<dbReference type="STRING" id="29655.A0A0K9NL77"/>
<dbReference type="AlphaFoldDB" id="A0A0K9NL77"/>
<evidence type="ECO:0000256" key="1">
    <source>
        <dbReference type="ARBA" id="ARBA00009502"/>
    </source>
</evidence>
<keyword evidence="3" id="KW-1185">Reference proteome</keyword>
<protein>
    <submittedName>
        <fullName evidence="2">ATP synthase subunit epsilon, mitochondrial</fullName>
    </submittedName>
</protein>
<dbReference type="Gene3D" id="1.10.1620.20">
    <property type="entry name" value="ATP synthase, F1 complex, epsilon subunit superfamily, mitochondrial"/>
    <property type="match status" value="1"/>
</dbReference>
<dbReference type="InterPro" id="IPR036742">
    <property type="entry name" value="ATP_synth_F1_esu_sf_mt"/>
</dbReference>
<evidence type="ECO:0000313" key="3">
    <source>
        <dbReference type="Proteomes" id="UP000036987"/>
    </source>
</evidence>
<sequence>MASTGAVTFWRSAGMTYNAYSNICAAIVRNCLKEPYKSEAVTRETVHFTTTNWENGIQGKPVTHEIFK</sequence>
<dbReference type="CDD" id="cd12153">
    <property type="entry name" value="F1-ATPase_epsilon"/>
    <property type="match status" value="1"/>
</dbReference>
<evidence type="ECO:0000313" key="2">
    <source>
        <dbReference type="EMBL" id="KMZ57529.1"/>
    </source>
</evidence>
<dbReference type="EMBL" id="LFYR01002060">
    <property type="protein sequence ID" value="KMZ57529.1"/>
    <property type="molecule type" value="Genomic_DNA"/>
</dbReference>
<dbReference type="OrthoDB" id="269124at2759"/>
<dbReference type="SUPFAM" id="SSF48690">
    <property type="entry name" value="Epsilon subunit of mitochondrial F1F0-ATP synthase"/>
    <property type="match status" value="1"/>
</dbReference>
<dbReference type="GO" id="GO:0046933">
    <property type="term" value="F:proton-transporting ATP synthase activity, rotational mechanism"/>
    <property type="evidence" value="ECO:0007669"/>
    <property type="project" value="InterPro"/>
</dbReference>
<dbReference type="GO" id="GO:0042776">
    <property type="term" value="P:proton motive force-driven mitochondrial ATP synthesis"/>
    <property type="evidence" value="ECO:0000318"/>
    <property type="project" value="GO_Central"/>
</dbReference>